<dbReference type="EMBL" id="PGOL01001510">
    <property type="protein sequence ID" value="PKI57385.1"/>
    <property type="molecule type" value="Genomic_DNA"/>
</dbReference>
<keyword evidence="2" id="KW-1185">Reference proteome</keyword>
<sequence length="90" mass="9904">MRRRCQASRDWRAWWLSGSMGGGGARVCWLGVRSRAEKVKLTRPGSISVSPDPISARSNFSPARVSVRVSAQLSVRPTSVLLGWAWAQAH</sequence>
<accession>A0A2I0JM80</accession>
<evidence type="ECO:0000313" key="2">
    <source>
        <dbReference type="Proteomes" id="UP000233551"/>
    </source>
</evidence>
<organism evidence="1 2">
    <name type="scientific">Punica granatum</name>
    <name type="common">Pomegranate</name>
    <dbReference type="NCBI Taxonomy" id="22663"/>
    <lineage>
        <taxon>Eukaryota</taxon>
        <taxon>Viridiplantae</taxon>
        <taxon>Streptophyta</taxon>
        <taxon>Embryophyta</taxon>
        <taxon>Tracheophyta</taxon>
        <taxon>Spermatophyta</taxon>
        <taxon>Magnoliopsida</taxon>
        <taxon>eudicotyledons</taxon>
        <taxon>Gunneridae</taxon>
        <taxon>Pentapetalae</taxon>
        <taxon>rosids</taxon>
        <taxon>malvids</taxon>
        <taxon>Myrtales</taxon>
        <taxon>Lythraceae</taxon>
        <taxon>Punica</taxon>
    </lineage>
</organism>
<proteinExistence type="predicted"/>
<gene>
    <name evidence="1" type="ORF">CRG98_022230</name>
</gene>
<name>A0A2I0JM80_PUNGR</name>
<comment type="caution">
    <text evidence="1">The sequence shown here is derived from an EMBL/GenBank/DDBJ whole genome shotgun (WGS) entry which is preliminary data.</text>
</comment>
<dbReference type="Proteomes" id="UP000233551">
    <property type="component" value="Unassembled WGS sequence"/>
</dbReference>
<evidence type="ECO:0000313" key="1">
    <source>
        <dbReference type="EMBL" id="PKI57385.1"/>
    </source>
</evidence>
<protein>
    <submittedName>
        <fullName evidence="1">Uncharacterized protein</fullName>
    </submittedName>
</protein>
<reference evidence="1 2" key="1">
    <citation type="submission" date="2017-11" db="EMBL/GenBank/DDBJ databases">
        <title>De-novo sequencing of pomegranate (Punica granatum L.) genome.</title>
        <authorList>
            <person name="Akparov Z."/>
            <person name="Amiraslanov A."/>
            <person name="Hajiyeva S."/>
            <person name="Abbasov M."/>
            <person name="Kaur K."/>
            <person name="Hamwieh A."/>
            <person name="Solovyev V."/>
            <person name="Salamov A."/>
            <person name="Braich B."/>
            <person name="Kosarev P."/>
            <person name="Mahmoud A."/>
            <person name="Hajiyev E."/>
            <person name="Babayeva S."/>
            <person name="Izzatullayeva V."/>
            <person name="Mammadov A."/>
            <person name="Mammadov A."/>
            <person name="Sharifova S."/>
            <person name="Ojaghi J."/>
            <person name="Eynullazada K."/>
            <person name="Bayramov B."/>
            <person name="Abdulazimova A."/>
            <person name="Shahmuradov I."/>
        </authorList>
    </citation>
    <scope>NUCLEOTIDE SEQUENCE [LARGE SCALE GENOMIC DNA]</scope>
    <source>
        <strain evidence="2">cv. AG2017</strain>
        <tissue evidence="1">Leaf</tissue>
    </source>
</reference>
<dbReference type="AlphaFoldDB" id="A0A2I0JM80"/>